<feature type="region of interest" description="Disordered" evidence="1">
    <location>
        <begin position="97"/>
        <end position="116"/>
    </location>
</feature>
<keyword evidence="2" id="KW-0472">Membrane</keyword>
<evidence type="ECO:0000313" key="4">
    <source>
        <dbReference type="EMBL" id="MCS3710756.1"/>
    </source>
</evidence>
<dbReference type="Proteomes" id="UP001155144">
    <property type="component" value="Unassembled WGS sequence"/>
</dbReference>
<evidence type="ECO:0000313" key="6">
    <source>
        <dbReference type="EMBL" id="MCS4120377.1"/>
    </source>
</evidence>
<dbReference type="EMBL" id="JANTZM010000003">
    <property type="protein sequence ID" value="MCS4156720.1"/>
    <property type="molecule type" value="Genomic_DNA"/>
</dbReference>
<sequence length="116" mass="12694">MLDRLLGRVHDTKHAAPILRGYLWWGLLLRAVLLLALGTLLVVEGNVLAEWLLTVRPPALPQEDVEELTAVSYTVIVVLLMVGTGARWQLLRRLEAAEAVPESAPSSAEEAPPLGR</sequence>
<evidence type="ECO:0000256" key="1">
    <source>
        <dbReference type="SAM" id="MobiDB-lite"/>
    </source>
</evidence>
<dbReference type="Proteomes" id="UP001155010">
    <property type="component" value="Unassembled WGS sequence"/>
</dbReference>
<organism evidence="3 8">
    <name type="scientific">Salinibacter ruber</name>
    <dbReference type="NCBI Taxonomy" id="146919"/>
    <lineage>
        <taxon>Bacteria</taxon>
        <taxon>Pseudomonadati</taxon>
        <taxon>Rhodothermota</taxon>
        <taxon>Rhodothermia</taxon>
        <taxon>Rhodothermales</taxon>
        <taxon>Salinibacteraceae</taxon>
        <taxon>Salinibacter</taxon>
    </lineage>
</organism>
<dbReference type="EMBL" id="JANUAE010000008">
    <property type="protein sequence ID" value="MCS3710756.1"/>
    <property type="molecule type" value="Genomic_DNA"/>
</dbReference>
<dbReference type="RefSeq" id="WP_011405373.1">
    <property type="nucleotide sequence ID" value="NZ_CALTRY010000043.1"/>
</dbReference>
<dbReference type="AlphaFoldDB" id="A0A9X2TX47"/>
<accession>A0A9X2TX47</accession>
<dbReference type="Proteomes" id="UP001155110">
    <property type="component" value="Unassembled WGS sequence"/>
</dbReference>
<evidence type="ECO:0000313" key="7">
    <source>
        <dbReference type="EMBL" id="MCS4156720.1"/>
    </source>
</evidence>
<protein>
    <submittedName>
        <fullName evidence="3">Uncharacterized protein</fullName>
    </submittedName>
</protein>
<keyword evidence="2" id="KW-0812">Transmembrane</keyword>
<dbReference type="EMBL" id="JANUBB010000001">
    <property type="protein sequence ID" value="MCS3950294.1"/>
    <property type="molecule type" value="Genomic_DNA"/>
</dbReference>
<keyword evidence="2" id="KW-1133">Transmembrane helix</keyword>
<dbReference type="Proteomes" id="UP001155057">
    <property type="component" value="Unassembled WGS sequence"/>
</dbReference>
<evidence type="ECO:0000313" key="3">
    <source>
        <dbReference type="EMBL" id="MCS3677381.1"/>
    </source>
</evidence>
<name>A0A9X2TX47_9BACT</name>
<feature type="transmembrane region" description="Helical" evidence="2">
    <location>
        <begin position="70"/>
        <end position="88"/>
    </location>
</feature>
<dbReference type="GeneID" id="83729676"/>
<evidence type="ECO:0000313" key="8">
    <source>
        <dbReference type="Proteomes" id="UP001155027"/>
    </source>
</evidence>
<dbReference type="EMBL" id="JANUAU010000003">
    <property type="protein sequence ID" value="MCS3677381.1"/>
    <property type="molecule type" value="Genomic_DNA"/>
</dbReference>
<evidence type="ECO:0000313" key="5">
    <source>
        <dbReference type="EMBL" id="MCS3950294.1"/>
    </source>
</evidence>
<comment type="caution">
    <text evidence="3">The sequence shown here is derived from an EMBL/GenBank/DDBJ whole genome shotgun (WGS) entry which is preliminary data.</text>
</comment>
<dbReference type="Proteomes" id="UP001155027">
    <property type="component" value="Unassembled WGS sequence"/>
</dbReference>
<feature type="transmembrane region" description="Helical" evidence="2">
    <location>
        <begin position="21"/>
        <end position="43"/>
    </location>
</feature>
<gene>
    <name evidence="6" type="ORF">GGP45_000695</name>
    <name evidence="4" type="ORF">GGP61_002376</name>
    <name evidence="3" type="ORF">GGP71_001297</name>
    <name evidence="5" type="ORF">GGP83_000220</name>
    <name evidence="7" type="ORF">GGP99_000662</name>
</gene>
<dbReference type="EMBL" id="JANUBL010000001">
    <property type="protein sequence ID" value="MCS4120377.1"/>
    <property type="molecule type" value="Genomic_DNA"/>
</dbReference>
<evidence type="ECO:0000256" key="2">
    <source>
        <dbReference type="SAM" id="Phobius"/>
    </source>
</evidence>
<reference evidence="3" key="1">
    <citation type="submission" date="2022-08" db="EMBL/GenBank/DDBJ databases">
        <title>Genomic Encyclopedia of Type Strains, Phase V (KMG-V): Genome sequencing to study the core and pangenomes of soil and plant-associated prokaryotes.</title>
        <authorList>
            <person name="Whitman W."/>
        </authorList>
    </citation>
    <scope>NUCLEOTIDE SEQUENCE</scope>
    <source>
        <strain evidence="3">0</strain>
        <strain evidence="5">SP2017</strain>
        <strain evidence="7">SP3002</strain>
        <strain evidence="6">SP3026</strain>
        <strain evidence="4">SP3049</strain>
    </source>
</reference>
<proteinExistence type="predicted"/>